<feature type="domain" description="C2H2-type" evidence="9">
    <location>
        <begin position="543"/>
        <end position="570"/>
    </location>
</feature>
<feature type="domain" description="C2H2-type" evidence="9">
    <location>
        <begin position="515"/>
        <end position="542"/>
    </location>
</feature>
<evidence type="ECO:0000256" key="2">
    <source>
        <dbReference type="ARBA" id="ARBA00022723"/>
    </source>
</evidence>
<feature type="domain" description="C2H2-type" evidence="9">
    <location>
        <begin position="487"/>
        <end position="514"/>
    </location>
</feature>
<evidence type="ECO:0000313" key="11">
    <source>
        <dbReference type="Proteomes" id="UP000708208"/>
    </source>
</evidence>
<dbReference type="GO" id="GO:0000981">
    <property type="term" value="F:DNA-binding transcription factor activity, RNA polymerase II-specific"/>
    <property type="evidence" value="ECO:0007669"/>
    <property type="project" value="TreeGrafter"/>
</dbReference>
<dbReference type="AlphaFoldDB" id="A0A8J2KZ21"/>
<dbReference type="PANTHER" id="PTHR24381:SF393">
    <property type="entry name" value="CHROMATIN-LINKED ADAPTOR FOR MSL PROTEINS, ISOFORM B"/>
    <property type="match status" value="1"/>
</dbReference>
<evidence type="ECO:0000256" key="1">
    <source>
        <dbReference type="ARBA" id="ARBA00004123"/>
    </source>
</evidence>
<dbReference type="FunFam" id="3.30.160.60:FF:000100">
    <property type="entry name" value="Zinc finger 45-like"/>
    <property type="match status" value="2"/>
</dbReference>
<feature type="compositionally biased region" description="Polar residues" evidence="8">
    <location>
        <begin position="278"/>
        <end position="295"/>
    </location>
</feature>
<dbReference type="Pfam" id="PF00096">
    <property type="entry name" value="zf-C2H2"/>
    <property type="match status" value="2"/>
</dbReference>
<feature type="compositionally biased region" description="Polar residues" evidence="8">
    <location>
        <begin position="192"/>
        <end position="210"/>
    </location>
</feature>
<dbReference type="PANTHER" id="PTHR24381">
    <property type="entry name" value="ZINC FINGER PROTEIN"/>
    <property type="match status" value="1"/>
</dbReference>
<evidence type="ECO:0000256" key="3">
    <source>
        <dbReference type="ARBA" id="ARBA00022737"/>
    </source>
</evidence>
<dbReference type="FunFam" id="3.30.160.60:FF:000145">
    <property type="entry name" value="Zinc finger protein 574"/>
    <property type="match status" value="1"/>
</dbReference>
<dbReference type="OrthoDB" id="427030at2759"/>
<dbReference type="InterPro" id="IPR013087">
    <property type="entry name" value="Znf_C2H2_type"/>
</dbReference>
<keyword evidence="6" id="KW-0539">Nucleus</keyword>
<reference evidence="10" key="1">
    <citation type="submission" date="2021-06" db="EMBL/GenBank/DDBJ databases">
        <authorList>
            <person name="Hodson N. C."/>
            <person name="Mongue J. A."/>
            <person name="Jaron S. K."/>
        </authorList>
    </citation>
    <scope>NUCLEOTIDE SEQUENCE</scope>
</reference>
<dbReference type="GO" id="GO:0008270">
    <property type="term" value="F:zinc ion binding"/>
    <property type="evidence" value="ECO:0007669"/>
    <property type="project" value="UniProtKB-KW"/>
</dbReference>
<feature type="compositionally biased region" description="Basic and acidic residues" evidence="8">
    <location>
        <begin position="16"/>
        <end position="27"/>
    </location>
</feature>
<dbReference type="SMART" id="SM00355">
    <property type="entry name" value="ZnF_C2H2"/>
    <property type="match status" value="9"/>
</dbReference>
<dbReference type="PROSITE" id="PS00028">
    <property type="entry name" value="ZINC_FINGER_C2H2_1"/>
    <property type="match status" value="9"/>
</dbReference>
<feature type="region of interest" description="Disordered" evidence="8">
    <location>
        <begin position="192"/>
        <end position="295"/>
    </location>
</feature>
<keyword evidence="5" id="KW-0862">Zinc</keyword>
<feature type="domain" description="C2H2-type" evidence="9">
    <location>
        <begin position="571"/>
        <end position="598"/>
    </location>
</feature>
<comment type="caution">
    <text evidence="10">The sequence shown here is derived from an EMBL/GenBank/DDBJ whole genome shotgun (WGS) entry which is preliminary data.</text>
</comment>
<keyword evidence="11" id="KW-1185">Reference proteome</keyword>
<accession>A0A8J2KZ21</accession>
<evidence type="ECO:0000256" key="5">
    <source>
        <dbReference type="ARBA" id="ARBA00022833"/>
    </source>
</evidence>
<evidence type="ECO:0000313" key="10">
    <source>
        <dbReference type="EMBL" id="CAG7734516.1"/>
    </source>
</evidence>
<dbReference type="Proteomes" id="UP000708208">
    <property type="component" value="Unassembled WGS sequence"/>
</dbReference>
<gene>
    <name evidence="10" type="ORF">AFUS01_LOCUS22900</name>
</gene>
<feature type="domain" description="C2H2-type" evidence="9">
    <location>
        <begin position="599"/>
        <end position="626"/>
    </location>
</feature>
<feature type="compositionally biased region" description="Basic residues" evidence="8">
    <location>
        <begin position="257"/>
        <end position="268"/>
    </location>
</feature>
<feature type="domain" description="C2H2-type" evidence="9">
    <location>
        <begin position="627"/>
        <end position="654"/>
    </location>
</feature>
<evidence type="ECO:0000256" key="8">
    <source>
        <dbReference type="SAM" id="MobiDB-lite"/>
    </source>
</evidence>
<dbReference type="GO" id="GO:0005634">
    <property type="term" value="C:nucleus"/>
    <property type="evidence" value="ECO:0007669"/>
    <property type="project" value="UniProtKB-SubCell"/>
</dbReference>
<evidence type="ECO:0000256" key="7">
    <source>
        <dbReference type="PROSITE-ProRule" id="PRU00042"/>
    </source>
</evidence>
<evidence type="ECO:0000259" key="9">
    <source>
        <dbReference type="PROSITE" id="PS50157"/>
    </source>
</evidence>
<keyword evidence="4 7" id="KW-0863">Zinc-finger</keyword>
<feature type="region of interest" description="Disordered" evidence="8">
    <location>
        <begin position="1"/>
        <end position="30"/>
    </location>
</feature>
<dbReference type="GO" id="GO:0000977">
    <property type="term" value="F:RNA polymerase II transcription regulatory region sequence-specific DNA binding"/>
    <property type="evidence" value="ECO:0007669"/>
    <property type="project" value="TreeGrafter"/>
</dbReference>
<name>A0A8J2KZ21_9HEXA</name>
<keyword evidence="2" id="KW-0479">Metal-binding</keyword>
<feature type="domain" description="C2H2-type" evidence="9">
    <location>
        <begin position="655"/>
        <end position="683"/>
    </location>
</feature>
<feature type="compositionally biased region" description="Basic residues" evidence="8">
    <location>
        <begin position="221"/>
        <end position="237"/>
    </location>
</feature>
<protein>
    <recommendedName>
        <fullName evidence="9">C2H2-type domain-containing protein</fullName>
    </recommendedName>
</protein>
<evidence type="ECO:0000256" key="6">
    <source>
        <dbReference type="ARBA" id="ARBA00023242"/>
    </source>
</evidence>
<dbReference type="EMBL" id="CAJVCH010270871">
    <property type="protein sequence ID" value="CAG7734516.1"/>
    <property type="molecule type" value="Genomic_DNA"/>
</dbReference>
<proteinExistence type="predicted"/>
<sequence>MELLNSKLPEQPQLGHIEESAHSQDVKTEDEEFQNDVNHLACAVCLARGQINDSNSFTGEENSVWKVYNCYDGIAQAGELPSKIRVHFPQVPAERLEPLDTVICTCCFTVVQNVLQIEKQMLQVKSKLLVIKPDSFKATQKPESKESHALEVPVTKAHARAKRKCALTGLPQEIINAELGLGYDKTDTADSGSVITNGDTSPKFSQSSKSNRFKRDSEQRKLRRSPLRSRLKGRTHDKKVSSDDFAMTGPKDEVSVKKKKSKKMKHKTSSFSEKSGRSEQTSNTSINVNPALQPNTDRSLVSKDSFFCCPKCCQYFSQDNYSEFRNHLSEECFVKKRSPCQLCGHIYSTQNILDYHMVHVHENPHPKSKTMKTKPRKEYVDTVSKLINRKSDGKDSLEVDSETLLRNYKELEEDEWPEDEVEAEVIAARRDAVGISLTCDSCGISFAKKFHLREHIHEVHPDNTGYTCEDCGRKFMYKNMQHVCEKIQCNICGETFGTRGLKSKHMLVHPEFRPFKCELCPKEFQKREYLTIHMRVHNDIRPYGCEFCEKRFRSKSHYNNHRRLHTGEKPYVCHNCGRSFFSPQCLYNHLTSHTGNKSSVCTTCGKAFRTSNDLKRHEYIHSGEKPFACKFCGKCFNRRGNCLVHERAHEVDGEFKCDLCSLKFEKLKKLEKHKQKMHTPDEGNKTKGTKCVTKVKSVKQTIQHTPAKSIANKFLSSEAEPVTQPVAFIHLDDVASNVEISEGILVDEGVEEPISLYQFSFEIDDNTLYCIQERRTDVITCEHSRVCQSDCIKVLKYTHQITVKINSKPAAIVMMERFTDLKKE</sequence>
<feature type="domain" description="C2H2-type" evidence="9">
    <location>
        <begin position="437"/>
        <end position="465"/>
    </location>
</feature>
<feature type="domain" description="C2H2-type" evidence="9">
    <location>
        <begin position="338"/>
        <end position="366"/>
    </location>
</feature>
<dbReference type="PROSITE" id="PS50157">
    <property type="entry name" value="ZINC_FINGER_C2H2_2"/>
    <property type="match status" value="9"/>
</dbReference>
<keyword evidence="3" id="KW-0677">Repeat</keyword>
<organism evidence="10 11">
    <name type="scientific">Allacma fusca</name>
    <dbReference type="NCBI Taxonomy" id="39272"/>
    <lineage>
        <taxon>Eukaryota</taxon>
        <taxon>Metazoa</taxon>
        <taxon>Ecdysozoa</taxon>
        <taxon>Arthropoda</taxon>
        <taxon>Hexapoda</taxon>
        <taxon>Collembola</taxon>
        <taxon>Symphypleona</taxon>
        <taxon>Sminthuridae</taxon>
        <taxon>Allacma</taxon>
    </lineage>
</organism>
<evidence type="ECO:0000256" key="4">
    <source>
        <dbReference type="ARBA" id="ARBA00022771"/>
    </source>
</evidence>
<dbReference type="FunFam" id="3.30.160.60:FF:001498">
    <property type="entry name" value="Zinc finger protein 404"/>
    <property type="match status" value="1"/>
</dbReference>
<dbReference type="FunFam" id="3.30.160.60:FF:000110">
    <property type="entry name" value="Zinc finger protein-like"/>
    <property type="match status" value="1"/>
</dbReference>
<comment type="subcellular location">
    <subcellularLocation>
        <location evidence="1">Nucleus</location>
    </subcellularLocation>
</comment>